<dbReference type="RefSeq" id="WP_116685407.1">
    <property type="nucleotide sequence ID" value="NZ_CAWNYD010000001.1"/>
</dbReference>
<organism evidence="3 4">
    <name type="scientific">Pelagibaculum spongiae</name>
    <dbReference type="NCBI Taxonomy" id="2080658"/>
    <lineage>
        <taxon>Bacteria</taxon>
        <taxon>Pseudomonadati</taxon>
        <taxon>Pseudomonadota</taxon>
        <taxon>Gammaproteobacteria</taxon>
        <taxon>Oceanospirillales</taxon>
        <taxon>Pelagibaculum</taxon>
    </lineage>
</organism>
<proteinExistence type="predicted"/>
<sequence>MNILLKKKSWLIILPIIAIFILIVIAKNKPAPEKKTALDNSVLVETIQVQAQTLQPYLIGYGRVQPKETWNARSEVSGRVIYRHPDLEPGKTLPADSLILKIDPVDYQLKLAQAKSDLQSSEAELSRILLNQKKLTLSIKLERNNLQLQQKELQRKQGLLEKNLVSQSLVDAEQQHVFSQQKKLLDIKNNLEQQPASIEIAKAKIAVSQSRISQAQRLLDKTEVRLPFDARIAKVNAENFQLVSPSELMVVAHQVGTMQVPAEVSISQLRQFTAYIKQLELLSPTTPDIQQLNLPAKVILHLGQQTFSWQGKVTSTGESINLRSNTLPLTVDIKPEQQIFNIANRPVLTNEMYVEVRIFAPKQSLIAIPTRALQGQQVYLLDKNQQLQIHKVQPGFQIGNQTIINSGLIGGERLVLNDLVPAVAGMQLRQKINQTTSNQAIGENQ</sequence>
<dbReference type="GO" id="GO:0015562">
    <property type="term" value="F:efflux transmembrane transporter activity"/>
    <property type="evidence" value="ECO:0007669"/>
    <property type="project" value="TreeGrafter"/>
</dbReference>
<dbReference type="InterPro" id="IPR058627">
    <property type="entry name" value="MdtA-like_C"/>
</dbReference>
<dbReference type="GO" id="GO:1990281">
    <property type="term" value="C:efflux pump complex"/>
    <property type="evidence" value="ECO:0007669"/>
    <property type="project" value="TreeGrafter"/>
</dbReference>
<dbReference type="Gene3D" id="2.40.30.170">
    <property type="match status" value="1"/>
</dbReference>
<accession>A0A2V1H1I9</accession>
<keyword evidence="4" id="KW-1185">Reference proteome</keyword>
<dbReference type="EMBL" id="QDDL01000001">
    <property type="protein sequence ID" value="PVZ71820.1"/>
    <property type="molecule type" value="Genomic_DNA"/>
</dbReference>
<gene>
    <name evidence="3" type="ORF">DC094_01990</name>
</gene>
<dbReference type="Gene3D" id="2.40.420.20">
    <property type="match status" value="1"/>
</dbReference>
<dbReference type="SUPFAM" id="SSF111369">
    <property type="entry name" value="HlyD-like secretion proteins"/>
    <property type="match status" value="1"/>
</dbReference>
<evidence type="ECO:0000256" key="1">
    <source>
        <dbReference type="SAM" id="Coils"/>
    </source>
</evidence>
<comment type="caution">
    <text evidence="3">The sequence shown here is derived from an EMBL/GenBank/DDBJ whole genome shotgun (WGS) entry which is preliminary data.</text>
</comment>
<dbReference type="Pfam" id="PF25967">
    <property type="entry name" value="RND-MFP_C"/>
    <property type="match status" value="1"/>
</dbReference>
<evidence type="ECO:0000313" key="4">
    <source>
        <dbReference type="Proteomes" id="UP000244906"/>
    </source>
</evidence>
<dbReference type="PANTHER" id="PTHR30469:SF36">
    <property type="entry name" value="BLL3903 PROTEIN"/>
    <property type="match status" value="1"/>
</dbReference>
<dbReference type="Proteomes" id="UP000244906">
    <property type="component" value="Unassembled WGS sequence"/>
</dbReference>
<feature type="domain" description="Multidrug resistance protein MdtA-like C-terminal permuted SH3" evidence="2">
    <location>
        <begin position="370"/>
        <end position="418"/>
    </location>
</feature>
<reference evidence="3 4" key="1">
    <citation type="submission" date="2018-04" db="EMBL/GenBank/DDBJ databases">
        <title>Thalassorhabdus spongiae gen. nov., sp. nov., isolated from a marine sponge in South-West Iceland.</title>
        <authorList>
            <person name="Knobloch S."/>
            <person name="Daussin A."/>
            <person name="Johannsson R."/>
            <person name="Marteinsson V.T."/>
        </authorList>
    </citation>
    <scope>NUCLEOTIDE SEQUENCE [LARGE SCALE GENOMIC DNA]</scope>
    <source>
        <strain evidence="3 4">Hp12</strain>
    </source>
</reference>
<evidence type="ECO:0000259" key="2">
    <source>
        <dbReference type="Pfam" id="PF25967"/>
    </source>
</evidence>
<dbReference type="PANTHER" id="PTHR30469">
    <property type="entry name" value="MULTIDRUG RESISTANCE PROTEIN MDTA"/>
    <property type="match status" value="1"/>
</dbReference>
<dbReference type="Gene3D" id="1.10.287.470">
    <property type="entry name" value="Helix hairpin bin"/>
    <property type="match status" value="1"/>
</dbReference>
<protein>
    <recommendedName>
        <fullName evidence="2">Multidrug resistance protein MdtA-like C-terminal permuted SH3 domain-containing protein</fullName>
    </recommendedName>
</protein>
<dbReference type="AlphaFoldDB" id="A0A2V1H1I9"/>
<evidence type="ECO:0000313" key="3">
    <source>
        <dbReference type="EMBL" id="PVZ71820.1"/>
    </source>
</evidence>
<feature type="coiled-coil region" evidence="1">
    <location>
        <begin position="111"/>
        <end position="163"/>
    </location>
</feature>
<dbReference type="Gene3D" id="2.40.50.100">
    <property type="match status" value="1"/>
</dbReference>
<keyword evidence="1" id="KW-0175">Coiled coil</keyword>
<name>A0A2V1H1I9_9GAMM</name>
<dbReference type="OrthoDB" id="9806939at2"/>